<dbReference type="EMBL" id="FMXQ01000001">
    <property type="protein sequence ID" value="SDB04817.1"/>
    <property type="molecule type" value="Genomic_DNA"/>
</dbReference>
<evidence type="ECO:0000256" key="1">
    <source>
        <dbReference type="SAM" id="MobiDB-lite"/>
    </source>
</evidence>
<dbReference type="Pfam" id="PF08239">
    <property type="entry name" value="SH3_3"/>
    <property type="match status" value="1"/>
</dbReference>
<keyword evidence="4" id="KW-1185">Reference proteome</keyword>
<dbReference type="STRING" id="665467.SAMN02982931_00312"/>
<evidence type="ECO:0000259" key="2">
    <source>
        <dbReference type="Pfam" id="PF08239"/>
    </source>
</evidence>
<feature type="region of interest" description="Disordered" evidence="1">
    <location>
        <begin position="329"/>
        <end position="352"/>
    </location>
</feature>
<feature type="region of interest" description="Disordered" evidence="1">
    <location>
        <begin position="1"/>
        <end position="34"/>
    </location>
</feature>
<sequence>MARKSLISDGKMAKTAGTRETIAAPPADSSGLESDLKDQLMSLAAVLGGEDANPAAPVPARPARVEMKPAVRENPGRQITGKEASAATKRSEFAPDPIRQRTHIDLRTPAKQVRAAPDGAPDTAKRVAKQGARPNQGHRRWLPASSKFYDDVPKRAAPISRPKQPLADQPEAAGAQGRGLDARTLSIAALVGIGLGFAGLTAVTQFGSSDTPTEVAALTPVPKSASASGDQPPGAGVFAQDNSGLVKEQDRLMPQMPPLRGGIAGEGKTEARTIAPTDAEAPAVVPVEKTVAATKPVEPRRQQPGWEAASPQFENSDPPQVLSYAPVERQAAPARKPAGNSSETLPAANKGAGTAKVNTAVNMRSSPNNGASVVAVLGVGTTVQIARCDFWCEVVADGKRGYVFRKFVGR</sequence>
<dbReference type="Gene3D" id="2.30.30.40">
    <property type="entry name" value="SH3 Domains"/>
    <property type="match status" value="1"/>
</dbReference>
<feature type="domain" description="SH3b" evidence="2">
    <location>
        <begin position="360"/>
        <end position="408"/>
    </location>
</feature>
<accession>A0A1G6A8Q9</accession>
<evidence type="ECO:0000313" key="3">
    <source>
        <dbReference type="EMBL" id="SDB04817.1"/>
    </source>
</evidence>
<dbReference type="AlphaFoldDB" id="A0A1G6A8Q9"/>
<name>A0A1G6A8Q9_9HYPH</name>
<feature type="compositionally biased region" description="Basic and acidic residues" evidence="1">
    <location>
        <begin position="63"/>
        <end position="75"/>
    </location>
</feature>
<dbReference type="Proteomes" id="UP000199071">
    <property type="component" value="Unassembled WGS sequence"/>
</dbReference>
<protein>
    <submittedName>
        <fullName evidence="3">SH3 domain-containing protein</fullName>
    </submittedName>
</protein>
<proteinExistence type="predicted"/>
<reference evidence="3 4" key="1">
    <citation type="submission" date="2016-10" db="EMBL/GenBank/DDBJ databases">
        <authorList>
            <person name="de Groot N.N."/>
        </authorList>
    </citation>
    <scope>NUCLEOTIDE SEQUENCE [LARGE SCALE GENOMIC DNA]</scope>
    <source>
        <strain evidence="3 4">ATCC 35022</strain>
    </source>
</reference>
<dbReference type="InterPro" id="IPR003646">
    <property type="entry name" value="SH3-like_bac-type"/>
</dbReference>
<feature type="region of interest" description="Disordered" evidence="1">
    <location>
        <begin position="221"/>
        <end position="240"/>
    </location>
</feature>
<feature type="compositionally biased region" description="Basic and acidic residues" evidence="1">
    <location>
        <begin position="89"/>
        <end position="108"/>
    </location>
</feature>
<organism evidence="3 4">
    <name type="scientific">Bauldia litoralis</name>
    <dbReference type="NCBI Taxonomy" id="665467"/>
    <lineage>
        <taxon>Bacteria</taxon>
        <taxon>Pseudomonadati</taxon>
        <taxon>Pseudomonadota</taxon>
        <taxon>Alphaproteobacteria</taxon>
        <taxon>Hyphomicrobiales</taxon>
        <taxon>Kaistiaceae</taxon>
        <taxon>Bauldia</taxon>
    </lineage>
</organism>
<feature type="region of interest" description="Disordered" evidence="1">
    <location>
        <begin position="296"/>
        <end position="317"/>
    </location>
</feature>
<evidence type="ECO:0000313" key="4">
    <source>
        <dbReference type="Proteomes" id="UP000199071"/>
    </source>
</evidence>
<feature type="region of interest" description="Disordered" evidence="1">
    <location>
        <begin position="48"/>
        <end position="177"/>
    </location>
</feature>
<gene>
    <name evidence="3" type="ORF">SAMN02982931_00312</name>
</gene>